<comment type="caution">
    <text evidence="3">The sequence shown here is derived from an EMBL/GenBank/DDBJ whole genome shotgun (WGS) entry which is preliminary data.</text>
</comment>
<comment type="similarity">
    <text evidence="1">Belongs to the peptidase U62 family.</text>
</comment>
<dbReference type="AlphaFoldDB" id="A0A226BYI9"/>
<dbReference type="GO" id="GO:0008237">
    <property type="term" value="F:metallopeptidase activity"/>
    <property type="evidence" value="ECO:0007669"/>
    <property type="project" value="InterPro"/>
</dbReference>
<sequence>MDLLDAGPITGGNYDVILDSDVRGLFIHEAFGHLSEADNLIGNETLAKIMILGSEFAMEKFNVIDDPTKTGHPGSYVYDHEGTKAKPMYLIENGKLSGRLYSLQY</sequence>
<dbReference type="GO" id="GO:0006508">
    <property type="term" value="P:proteolysis"/>
    <property type="evidence" value="ECO:0007669"/>
    <property type="project" value="InterPro"/>
</dbReference>
<organism evidence="3 4">
    <name type="scientific">Natranaerobius trueperi</name>
    <dbReference type="NCBI Taxonomy" id="759412"/>
    <lineage>
        <taxon>Bacteria</taxon>
        <taxon>Bacillati</taxon>
        <taxon>Bacillota</taxon>
        <taxon>Clostridia</taxon>
        <taxon>Natranaerobiales</taxon>
        <taxon>Natranaerobiaceae</taxon>
        <taxon>Natranaerobius</taxon>
    </lineage>
</organism>
<dbReference type="PANTHER" id="PTHR30624:SF0">
    <property type="entry name" value="METALLOPROTEASE SLR0863"/>
    <property type="match status" value="1"/>
</dbReference>
<dbReference type="Pfam" id="PF19289">
    <property type="entry name" value="PmbA_TldD_3rd"/>
    <property type="match status" value="1"/>
</dbReference>
<evidence type="ECO:0000259" key="2">
    <source>
        <dbReference type="Pfam" id="PF19289"/>
    </source>
</evidence>
<accession>A0A226BYI9</accession>
<dbReference type="InterPro" id="IPR051463">
    <property type="entry name" value="Peptidase_U62_metallo"/>
</dbReference>
<dbReference type="PANTHER" id="PTHR30624">
    <property type="entry name" value="UNCHARACTERIZED PROTEIN TLDD AND PMBA"/>
    <property type="match status" value="1"/>
</dbReference>
<dbReference type="InterPro" id="IPR036059">
    <property type="entry name" value="TldD/PmbA_sf"/>
</dbReference>
<dbReference type="OrthoDB" id="9803213at2"/>
<evidence type="ECO:0000313" key="4">
    <source>
        <dbReference type="Proteomes" id="UP000214588"/>
    </source>
</evidence>
<gene>
    <name evidence="3" type="ORF">CDO51_09885</name>
</gene>
<name>A0A226BYI9_9FIRM</name>
<feature type="domain" description="Metalloprotease TldD/E C-terminal" evidence="2">
    <location>
        <begin position="12"/>
        <end position="104"/>
    </location>
</feature>
<evidence type="ECO:0000256" key="1">
    <source>
        <dbReference type="ARBA" id="ARBA00005836"/>
    </source>
</evidence>
<evidence type="ECO:0000313" key="3">
    <source>
        <dbReference type="EMBL" id="OWZ83200.1"/>
    </source>
</evidence>
<keyword evidence="4" id="KW-1185">Reference proteome</keyword>
<protein>
    <recommendedName>
        <fullName evidence="2">Metalloprotease TldD/E C-terminal domain-containing protein</fullName>
    </recommendedName>
</protein>
<dbReference type="SUPFAM" id="SSF111283">
    <property type="entry name" value="Putative modulator of DNA gyrase, PmbA/TldD"/>
    <property type="match status" value="1"/>
</dbReference>
<proteinExistence type="inferred from homology"/>
<dbReference type="GO" id="GO:0005829">
    <property type="term" value="C:cytosol"/>
    <property type="evidence" value="ECO:0007669"/>
    <property type="project" value="TreeGrafter"/>
</dbReference>
<dbReference type="InterPro" id="IPR045569">
    <property type="entry name" value="Metalloprtase-TldD/E_C"/>
</dbReference>
<dbReference type="Proteomes" id="UP000214588">
    <property type="component" value="Unassembled WGS sequence"/>
</dbReference>
<reference evidence="3 4" key="1">
    <citation type="submission" date="2017-06" db="EMBL/GenBank/DDBJ databases">
        <title>Draft Genome Sequence of Natranaerobius trueperi halophilic, alkalithermophilic bacteria from soda lakes.</title>
        <authorList>
            <person name="Zhao B."/>
        </authorList>
    </citation>
    <scope>NUCLEOTIDE SEQUENCE [LARGE SCALE GENOMIC DNA]</scope>
    <source>
        <strain evidence="3 4">DSM 18760</strain>
    </source>
</reference>
<dbReference type="EMBL" id="NIQC01000024">
    <property type="protein sequence ID" value="OWZ83200.1"/>
    <property type="molecule type" value="Genomic_DNA"/>
</dbReference>